<dbReference type="PANTHER" id="PTHR32439:SF9">
    <property type="entry name" value="BLR3264 PROTEIN"/>
    <property type="match status" value="1"/>
</dbReference>
<dbReference type="SUPFAM" id="SSF54862">
    <property type="entry name" value="4Fe-4S ferredoxins"/>
    <property type="match status" value="1"/>
</dbReference>
<dbReference type="InterPro" id="IPR017896">
    <property type="entry name" value="4Fe4S_Fe-S-bd"/>
</dbReference>
<keyword evidence="4" id="KW-0560">Oxidoreductase</keyword>
<evidence type="ECO:0000256" key="6">
    <source>
        <dbReference type="ARBA" id="ARBA00023014"/>
    </source>
</evidence>
<dbReference type="GO" id="GO:0046872">
    <property type="term" value="F:metal ion binding"/>
    <property type="evidence" value="ECO:0007669"/>
    <property type="project" value="UniProtKB-KW"/>
</dbReference>
<dbReference type="GO" id="GO:0020037">
    <property type="term" value="F:heme binding"/>
    <property type="evidence" value="ECO:0007669"/>
    <property type="project" value="InterPro"/>
</dbReference>
<accession>A7I6M7</accession>
<feature type="domain" description="4Fe-4S ferredoxin-type" evidence="7">
    <location>
        <begin position="192"/>
        <end position="219"/>
    </location>
</feature>
<dbReference type="OrthoDB" id="15347at2157"/>
<dbReference type="InterPro" id="IPR006066">
    <property type="entry name" value="NO2/SO3_Rdtase_FeS/sirohaem_BS"/>
</dbReference>
<evidence type="ECO:0000256" key="4">
    <source>
        <dbReference type="ARBA" id="ARBA00023002"/>
    </source>
</evidence>
<evidence type="ECO:0000313" key="9">
    <source>
        <dbReference type="Proteomes" id="UP000002408"/>
    </source>
</evidence>
<evidence type="ECO:0000313" key="8">
    <source>
        <dbReference type="EMBL" id="ABS55388.1"/>
    </source>
</evidence>
<dbReference type="STRING" id="456442.Mboo_0870"/>
<dbReference type="InterPro" id="IPR045854">
    <property type="entry name" value="NO2/SO3_Rdtase_4Fe4S_sf"/>
</dbReference>
<dbReference type="InterPro" id="IPR017900">
    <property type="entry name" value="4Fe4S_Fe_S_CS"/>
</dbReference>
<dbReference type="GO" id="GO:0051539">
    <property type="term" value="F:4 iron, 4 sulfur cluster binding"/>
    <property type="evidence" value="ECO:0007669"/>
    <property type="project" value="UniProtKB-KW"/>
</dbReference>
<dbReference type="GO" id="GO:0016491">
    <property type="term" value="F:oxidoreductase activity"/>
    <property type="evidence" value="ECO:0007669"/>
    <property type="project" value="UniProtKB-KW"/>
</dbReference>
<feature type="domain" description="4Fe-4S ferredoxin-type" evidence="7">
    <location>
        <begin position="161"/>
        <end position="190"/>
    </location>
</feature>
<dbReference type="PROSITE" id="PS00198">
    <property type="entry name" value="4FE4S_FER_1"/>
    <property type="match status" value="1"/>
</dbReference>
<dbReference type="SUPFAM" id="SSF55124">
    <property type="entry name" value="Nitrite/Sulfite reductase N-terminal domain-like"/>
    <property type="match status" value="1"/>
</dbReference>
<evidence type="ECO:0000256" key="5">
    <source>
        <dbReference type="ARBA" id="ARBA00023004"/>
    </source>
</evidence>
<dbReference type="AlphaFoldDB" id="A7I6M7"/>
<dbReference type="SUPFAM" id="SSF56014">
    <property type="entry name" value="Nitrite and sulphite reductase 4Fe-4S domain-like"/>
    <property type="match status" value="1"/>
</dbReference>
<dbReference type="Pfam" id="PF03460">
    <property type="entry name" value="NIR_SIR_ferr"/>
    <property type="match status" value="1"/>
</dbReference>
<evidence type="ECO:0000259" key="7">
    <source>
        <dbReference type="PROSITE" id="PS51379"/>
    </source>
</evidence>
<proteinExistence type="predicted"/>
<dbReference type="RefSeq" id="WP_012106412.1">
    <property type="nucleotide sequence ID" value="NC_009712.1"/>
</dbReference>
<name>A7I6M7_METB6</name>
<dbReference type="Pfam" id="PF01077">
    <property type="entry name" value="NIR_SIR"/>
    <property type="match status" value="1"/>
</dbReference>
<evidence type="ECO:0000256" key="1">
    <source>
        <dbReference type="ARBA" id="ARBA00022485"/>
    </source>
</evidence>
<protein>
    <submittedName>
        <fullName evidence="8">Nitrite/sulfite reductase, hemoprotein beta-component, ferrodoxin domain protein</fullName>
    </submittedName>
</protein>
<dbReference type="InterPro" id="IPR051329">
    <property type="entry name" value="NIR_SIR_4Fe-4S"/>
</dbReference>
<keyword evidence="5" id="KW-0408">Iron</keyword>
<gene>
    <name evidence="8" type="ordered locus">Mboo_0870</name>
</gene>
<dbReference type="Gene3D" id="3.90.480.10">
    <property type="entry name" value="Sulfite Reductase Hemoprotein,Domain 2"/>
    <property type="match status" value="1"/>
</dbReference>
<reference evidence="9" key="1">
    <citation type="journal article" date="2015" name="Microbiology">
        <title>Genome of Methanoregula boonei 6A8 reveals adaptations to oligotrophic peatland environments.</title>
        <authorList>
            <person name="Braeuer S."/>
            <person name="Cadillo-Quiroz H."/>
            <person name="Kyrpides N."/>
            <person name="Woyke T."/>
            <person name="Goodwin L."/>
            <person name="Detter C."/>
            <person name="Podell S."/>
            <person name="Yavitt J.B."/>
            <person name="Zinder S.H."/>
        </authorList>
    </citation>
    <scope>NUCLEOTIDE SEQUENCE [LARGE SCALE GENOMIC DNA]</scope>
    <source>
        <strain evidence="9">DSM 21154 / JCM 14090 / 6A8</strain>
    </source>
</reference>
<dbReference type="EMBL" id="CP000780">
    <property type="protein sequence ID" value="ABS55388.1"/>
    <property type="molecule type" value="Genomic_DNA"/>
</dbReference>
<dbReference type="HOGENOM" id="CLU_072599_0_1_2"/>
<evidence type="ECO:0000256" key="3">
    <source>
        <dbReference type="ARBA" id="ARBA00022723"/>
    </source>
</evidence>
<dbReference type="Gene3D" id="3.30.413.10">
    <property type="entry name" value="Sulfite Reductase Hemoprotein, domain 1"/>
    <property type="match status" value="1"/>
</dbReference>
<dbReference type="PANTHER" id="PTHR32439">
    <property type="entry name" value="FERREDOXIN--NITRITE REDUCTASE, CHLOROPLASTIC"/>
    <property type="match status" value="1"/>
</dbReference>
<dbReference type="PRINTS" id="PR00397">
    <property type="entry name" value="SIROHAEM"/>
</dbReference>
<keyword evidence="9" id="KW-1185">Reference proteome</keyword>
<dbReference type="GeneID" id="5410583"/>
<keyword evidence="2" id="KW-0349">Heme</keyword>
<dbReference type="Pfam" id="PF00037">
    <property type="entry name" value="Fer4"/>
    <property type="match status" value="1"/>
</dbReference>
<dbReference type="eggNOG" id="arCOG02059">
    <property type="taxonomic scope" value="Archaea"/>
</dbReference>
<dbReference type="KEGG" id="mbn:Mboo_0870"/>
<evidence type="ECO:0000256" key="2">
    <source>
        <dbReference type="ARBA" id="ARBA00022617"/>
    </source>
</evidence>
<dbReference type="Gene3D" id="3.30.70.20">
    <property type="match status" value="1"/>
</dbReference>
<keyword evidence="6" id="KW-0411">Iron-sulfur</keyword>
<sequence>MSQLHSPVNQTLYSRGGIITEGDPNFCIVRLRMPAGMITPAQMQGLGEIASRYGINDLHFTTRQTVELPHVDPSRLEDLVRDLERNGTPLGAEREEVVNVTACLGTRHCKFGIIDSVALAQEIDRKFFGRELPVKVRIAISSCPNGCESERLNEIGITGTRRPVRDPGLCTGCGTCTHYCREKAIEVTDGVVVLHKDLCMECGFCILPCPFRLISAEDPEYRITIGGRRGRHPKVGRHLITVKTQEDVIRVVDRIIYWIYRQASSGQMLPEQLDELEFDEFKKSIVKMIEG</sequence>
<dbReference type="PROSITE" id="PS51379">
    <property type="entry name" value="4FE4S_FER_2"/>
    <property type="match status" value="2"/>
</dbReference>
<dbReference type="Proteomes" id="UP000002408">
    <property type="component" value="Chromosome"/>
</dbReference>
<keyword evidence="1" id="KW-0004">4Fe-4S</keyword>
<organism evidence="8 9">
    <name type="scientific">Methanoregula boonei (strain DSM 21154 / JCM 14090 / 6A8)</name>
    <dbReference type="NCBI Taxonomy" id="456442"/>
    <lineage>
        <taxon>Archaea</taxon>
        <taxon>Methanobacteriati</taxon>
        <taxon>Methanobacteriota</taxon>
        <taxon>Stenosarchaea group</taxon>
        <taxon>Methanomicrobia</taxon>
        <taxon>Methanomicrobiales</taxon>
        <taxon>Methanoregulaceae</taxon>
        <taxon>Methanoregula</taxon>
    </lineage>
</organism>
<keyword evidence="3" id="KW-0479">Metal-binding</keyword>
<dbReference type="InterPro" id="IPR006067">
    <property type="entry name" value="NO2/SO3_Rdtase_4Fe4S_dom"/>
</dbReference>
<dbReference type="InterPro" id="IPR036136">
    <property type="entry name" value="Nit/Sulf_reduc_fer-like_dom_sf"/>
</dbReference>
<dbReference type="InterPro" id="IPR005117">
    <property type="entry name" value="NiRdtase/SiRdtase_haem-b_fer"/>
</dbReference>